<dbReference type="EMBL" id="WLCI01000016">
    <property type="protein sequence ID" value="MTB96568.1"/>
    <property type="molecule type" value="Genomic_DNA"/>
</dbReference>
<dbReference type="AlphaFoldDB" id="A0A6I3JF44"/>
<evidence type="ECO:0000313" key="2">
    <source>
        <dbReference type="Proteomes" id="UP000433406"/>
    </source>
</evidence>
<dbReference type="SUPFAM" id="SSF69322">
    <property type="entry name" value="Tricorn protease domain 2"/>
    <property type="match status" value="1"/>
</dbReference>
<protein>
    <submittedName>
        <fullName evidence="1">Uncharacterized protein</fullName>
    </submittedName>
</protein>
<name>A0A6I3JF44_9ACTN</name>
<organism evidence="1 2">
    <name type="scientific">Nocardioides marmotae</name>
    <dbReference type="NCBI Taxonomy" id="2663857"/>
    <lineage>
        <taxon>Bacteria</taxon>
        <taxon>Bacillati</taxon>
        <taxon>Actinomycetota</taxon>
        <taxon>Actinomycetes</taxon>
        <taxon>Propionibacteriales</taxon>
        <taxon>Nocardioidaceae</taxon>
        <taxon>Nocardioides</taxon>
    </lineage>
</organism>
<sequence length="504" mass="52946">MRADDFPDYLTARWAPLVRVVVLLGAGPALARRVVAVALGRARRDWGELSTSGDLDGEVLAEVLQTLAEARRHGLDGSDGAEGTEGTDRPAQLDDLTERARTRLVAAVVLGRGSTEDIEGLEGLGGIDESDLLDDVRRVAAAVPVGSPPPPDALPTRLRPARAGRLVALGLAVVLALVAATYAVGALRGPVDPDGPDRPDGRAEERLGRVRVVGEANPLPVTWWAGDVLHLPGGWMEVPGLVDLVAIDGGAVVADAAQRVVHVRADGVRTVLGRQEHGTGLAAEGDTALVAWIEPGGSVVAHDLLAGRDVDRQDLDVFHPSTGRVVGIAGGVVLLTSAYGDVRWRPGERSTVISQPPVMLDQESGTMLVRAGPARVRVEDTFFSVAHTLPGIGGALDPEGTTVVTTVPDTRSAHGTVRLYDARTGDRLATGLRRQDVVLASAFGGDGTVVHVVARLQDLPRTEDFVRPSFAGRQELRTCRLEDGRCRTITTVPASDGVPLLASP</sequence>
<accession>A0A6I3JF44</accession>
<comment type="caution">
    <text evidence="1">The sequence shown here is derived from an EMBL/GenBank/DDBJ whole genome shotgun (WGS) entry which is preliminary data.</text>
</comment>
<gene>
    <name evidence="1" type="ORF">GGQ22_15945</name>
</gene>
<dbReference type="RefSeq" id="WP_154616427.1">
    <property type="nucleotide sequence ID" value="NZ_CP053660.1"/>
</dbReference>
<reference evidence="1 2" key="1">
    <citation type="submission" date="2019-10" db="EMBL/GenBank/DDBJ databases">
        <title>Nocardioides novel species isolated from the excrement of Marmot.</title>
        <authorList>
            <person name="Zhang G."/>
        </authorList>
    </citation>
    <scope>NUCLEOTIDE SEQUENCE [LARGE SCALE GENOMIC DNA]</scope>
    <source>
        <strain evidence="2">zg-579</strain>
    </source>
</reference>
<evidence type="ECO:0000313" key="1">
    <source>
        <dbReference type="EMBL" id="MTB96568.1"/>
    </source>
</evidence>
<proteinExistence type="predicted"/>
<keyword evidence="2" id="KW-1185">Reference proteome</keyword>
<dbReference type="Proteomes" id="UP000433406">
    <property type="component" value="Unassembled WGS sequence"/>
</dbReference>